<evidence type="ECO:0000313" key="5">
    <source>
        <dbReference type="EMBL" id="WMS87108.1"/>
    </source>
</evidence>
<organism evidence="5 6">
    <name type="scientific">Pleionea litopenaei</name>
    <dbReference type="NCBI Taxonomy" id="3070815"/>
    <lineage>
        <taxon>Bacteria</taxon>
        <taxon>Pseudomonadati</taxon>
        <taxon>Pseudomonadota</taxon>
        <taxon>Gammaproteobacteria</taxon>
        <taxon>Oceanospirillales</taxon>
        <taxon>Pleioneaceae</taxon>
        <taxon>Pleionea</taxon>
    </lineage>
</organism>
<dbReference type="Pfam" id="PF19290">
    <property type="entry name" value="PmbA_TldD_2nd"/>
    <property type="match status" value="1"/>
</dbReference>
<dbReference type="Pfam" id="PF19289">
    <property type="entry name" value="PmbA_TldD_3rd"/>
    <property type="match status" value="1"/>
</dbReference>
<dbReference type="GO" id="GO:0005829">
    <property type="term" value="C:cytosol"/>
    <property type="evidence" value="ECO:0007669"/>
    <property type="project" value="TreeGrafter"/>
</dbReference>
<dbReference type="Proteomes" id="UP001239782">
    <property type="component" value="Chromosome"/>
</dbReference>
<keyword evidence="5" id="KW-0645">Protease</keyword>
<proteinExistence type="inferred from homology"/>
<dbReference type="InterPro" id="IPR035068">
    <property type="entry name" value="TldD/PmbA_N"/>
</dbReference>
<feature type="domain" description="Metalloprotease TldD/E C-terminal" evidence="3">
    <location>
        <begin position="244"/>
        <end position="452"/>
    </location>
</feature>
<gene>
    <name evidence="5" type="primary">pmbA</name>
    <name evidence="5" type="ORF">Q9312_18025</name>
</gene>
<dbReference type="InterPro" id="IPR002510">
    <property type="entry name" value="Metalloprtase-TldD/E_N"/>
</dbReference>
<dbReference type="GO" id="GO:0008237">
    <property type="term" value="F:metallopeptidase activity"/>
    <property type="evidence" value="ECO:0007669"/>
    <property type="project" value="UniProtKB-KW"/>
</dbReference>
<reference evidence="5 6" key="1">
    <citation type="submission" date="2023-08" db="EMBL/GenBank/DDBJ databases">
        <title>Pleionea litopenaei sp. nov., isolated from stomach of juvenile Litopenaeus vannamei.</title>
        <authorList>
            <person name="Rho A.M."/>
            <person name="Hwang C.Y."/>
        </authorList>
    </citation>
    <scope>NUCLEOTIDE SEQUENCE [LARGE SCALE GENOMIC DNA]</scope>
    <source>
        <strain evidence="5 6">HL-JVS1</strain>
    </source>
</reference>
<evidence type="ECO:0000259" key="2">
    <source>
        <dbReference type="Pfam" id="PF01523"/>
    </source>
</evidence>
<feature type="domain" description="Metalloprotease TldD/E N-terminal" evidence="2">
    <location>
        <begin position="40"/>
        <end position="101"/>
    </location>
</feature>
<dbReference type="EC" id="3.4.24.-" evidence="5"/>
<dbReference type="NCBIfam" id="NF008268">
    <property type="entry name" value="PRK11040.1"/>
    <property type="match status" value="1"/>
</dbReference>
<dbReference type="EMBL" id="CP133548">
    <property type="protein sequence ID" value="WMS87108.1"/>
    <property type="molecule type" value="Genomic_DNA"/>
</dbReference>
<dbReference type="KEGG" id="plei:Q9312_18025"/>
<dbReference type="PANTHER" id="PTHR43421">
    <property type="entry name" value="METALLOPROTEASE PMBA"/>
    <property type="match status" value="1"/>
</dbReference>
<dbReference type="AlphaFoldDB" id="A0AA51RT00"/>
<feature type="domain" description="Metalloprotease TldD/E central" evidence="4">
    <location>
        <begin position="131"/>
        <end position="237"/>
    </location>
</feature>
<dbReference type="InterPro" id="IPR045569">
    <property type="entry name" value="Metalloprtase-TldD/E_C"/>
</dbReference>
<accession>A0AA51RT00</accession>
<keyword evidence="5" id="KW-0378">Hydrolase</keyword>
<sequence>MQDTDNTALSVIDMDEKLVNMREVCEQILALAASKGASSAEVGVSQDTGITVQARARDIETVEFNQDGSFGISVYFGQKKGTASTTDTSQRAIEQAVEAACNFAKYTSADPFAGLADAELMATKIEDLSLDHPSDVSVDVMKQMVLDCEAAGLDVAGIYQSDSTSISAHRNARVYANSHGFIGDSSSTRYSLSSVLIAQDEQGMKRDYWYTLGRKFEQLESAQVVGTKAAERVLSHLNGRVLKTQKAPIMFTPEMARGVIGHFLNAIRGSALYNKASFLVDAKGQQLFPDFVQIDERPHLIGGLASSYFDNEGVATNPRHIVQDGVLQGYVLNSYAARKMQTQTTANAGGLHNVFISHQDLDFNAMLQELGTGFLVTDLMGQGVNVVTGDYSRGASGFWVEKGVIQFPVHEVTIAGNLKQMLQNIRCIGKDQDLRSAIVSGSMIIDGMTVAGQ</sequence>
<evidence type="ECO:0000313" key="6">
    <source>
        <dbReference type="Proteomes" id="UP001239782"/>
    </source>
</evidence>
<dbReference type="GO" id="GO:0006508">
    <property type="term" value="P:proteolysis"/>
    <property type="evidence" value="ECO:0007669"/>
    <property type="project" value="InterPro"/>
</dbReference>
<evidence type="ECO:0000259" key="4">
    <source>
        <dbReference type="Pfam" id="PF19290"/>
    </source>
</evidence>
<protein>
    <submittedName>
        <fullName evidence="5">Metalloprotease PmbA</fullName>
        <ecNumber evidence="5">3.4.24.-</ecNumber>
    </submittedName>
</protein>
<keyword evidence="6" id="KW-1185">Reference proteome</keyword>
<dbReference type="Gene3D" id="3.30.2290.10">
    <property type="entry name" value="PmbA/TldD superfamily"/>
    <property type="match status" value="1"/>
</dbReference>
<dbReference type="InterPro" id="IPR036059">
    <property type="entry name" value="TldD/PmbA_sf"/>
</dbReference>
<dbReference type="RefSeq" id="WP_309202247.1">
    <property type="nucleotide sequence ID" value="NZ_CP133548.1"/>
</dbReference>
<evidence type="ECO:0000259" key="3">
    <source>
        <dbReference type="Pfam" id="PF19289"/>
    </source>
</evidence>
<comment type="similarity">
    <text evidence="1">Belongs to the peptidase U62 family.</text>
</comment>
<name>A0AA51RT00_9GAMM</name>
<dbReference type="InterPro" id="IPR045570">
    <property type="entry name" value="Metalloprtase-TldD/E_cen_dom"/>
</dbReference>
<evidence type="ECO:0000256" key="1">
    <source>
        <dbReference type="ARBA" id="ARBA00005836"/>
    </source>
</evidence>
<dbReference type="Pfam" id="PF01523">
    <property type="entry name" value="PmbA_TldD_1st"/>
    <property type="match status" value="1"/>
</dbReference>
<dbReference type="PANTHER" id="PTHR43421:SF1">
    <property type="entry name" value="METALLOPROTEASE PMBA"/>
    <property type="match status" value="1"/>
</dbReference>
<dbReference type="InterPro" id="IPR047657">
    <property type="entry name" value="PmbA"/>
</dbReference>
<keyword evidence="5" id="KW-0482">Metalloprotease</keyword>
<dbReference type="SUPFAM" id="SSF111283">
    <property type="entry name" value="Putative modulator of DNA gyrase, PmbA/TldD"/>
    <property type="match status" value="1"/>
</dbReference>